<feature type="domain" description="C2H2-type" evidence="2">
    <location>
        <begin position="231"/>
        <end position="259"/>
    </location>
</feature>
<dbReference type="PANTHER" id="PTHR45749">
    <property type="match status" value="1"/>
</dbReference>
<keyword evidence="1" id="KW-0479">Metal-binding</keyword>
<gene>
    <name evidence="4" type="primary">LOC112686382</name>
</gene>
<keyword evidence="1" id="KW-0862">Zinc</keyword>
<dbReference type="GO" id="GO:0008270">
    <property type="term" value="F:zinc ion binding"/>
    <property type="evidence" value="ECO:0007669"/>
    <property type="project" value="UniProtKB-KW"/>
</dbReference>
<dbReference type="InterPro" id="IPR025398">
    <property type="entry name" value="DUF4371"/>
</dbReference>
<keyword evidence="1" id="KW-0863">Zinc-finger</keyword>
<evidence type="ECO:0000259" key="2">
    <source>
        <dbReference type="PROSITE" id="PS50157"/>
    </source>
</evidence>
<dbReference type="Pfam" id="PF14291">
    <property type="entry name" value="DUF4371"/>
    <property type="match status" value="1"/>
</dbReference>
<dbReference type="PANTHER" id="PTHR45749:SF28">
    <property type="entry name" value="ZINC FINGER MYM-TYPE PROTEIN 1-LIKE-RELATED"/>
    <property type="match status" value="1"/>
</dbReference>
<dbReference type="SMART" id="SM00355">
    <property type="entry name" value="ZnF_C2H2"/>
    <property type="match status" value="5"/>
</dbReference>
<dbReference type="SUPFAM" id="SSF57667">
    <property type="entry name" value="beta-beta-alpha zinc fingers"/>
    <property type="match status" value="1"/>
</dbReference>
<organism evidence="3 4">
    <name type="scientific">Sipha flava</name>
    <name type="common">yellow sugarcane aphid</name>
    <dbReference type="NCBI Taxonomy" id="143950"/>
    <lineage>
        <taxon>Eukaryota</taxon>
        <taxon>Metazoa</taxon>
        <taxon>Ecdysozoa</taxon>
        <taxon>Arthropoda</taxon>
        <taxon>Hexapoda</taxon>
        <taxon>Insecta</taxon>
        <taxon>Pterygota</taxon>
        <taxon>Neoptera</taxon>
        <taxon>Paraneoptera</taxon>
        <taxon>Hemiptera</taxon>
        <taxon>Sternorrhyncha</taxon>
        <taxon>Aphidomorpha</taxon>
        <taxon>Aphidoidea</taxon>
        <taxon>Aphididae</taxon>
        <taxon>Sipha</taxon>
    </lineage>
</organism>
<dbReference type="GeneID" id="112686382"/>
<proteinExistence type="predicted"/>
<protein>
    <submittedName>
        <fullName evidence="4">Myoneurin-like</fullName>
    </submittedName>
</protein>
<dbReference type="OrthoDB" id="6626207at2759"/>
<evidence type="ECO:0000313" key="3">
    <source>
        <dbReference type="Proteomes" id="UP000694846"/>
    </source>
</evidence>
<reference evidence="4" key="1">
    <citation type="submission" date="2025-08" db="UniProtKB">
        <authorList>
            <consortium name="RefSeq"/>
        </authorList>
    </citation>
    <scope>IDENTIFICATION</scope>
    <source>
        <tissue evidence="4">Whole body</tissue>
    </source>
</reference>
<feature type="domain" description="C2H2-type" evidence="2">
    <location>
        <begin position="305"/>
        <end position="332"/>
    </location>
</feature>
<sequence length="344" mass="38231">MIDSTYFLAQQELVFGGHDKSDLSVNRGNYVELIYLMAQCNELLKTHLATSTILTGLSEDIQNDLIQSISNVLLKQIENEIRDTPFVAIIMDETIDIITKSQLSTVLRYVNTIDGYEVFERFLGFTDVSENQSAKPLSEHTDQLHDRSSVAEHQKDGGAVPWDLTAGGEVCERCRTFCADMTDLWRHARAVHGDADSLHCPFTGCGRRFSAVSTNVSHVEHHATATALRVYTCEICGRLSHNRGSLHKHVDRAHPKARAAMCGVCCLYMGDVASLIDHVHVQHGAVVASEHAGIGGPYLRPKRVARCDVCGKRCRNDTVLRAHRHVHGHVGPVSPPYARVRMMR</sequence>
<evidence type="ECO:0000313" key="4">
    <source>
        <dbReference type="RefSeq" id="XP_025414398.1"/>
    </source>
</evidence>
<dbReference type="AlphaFoldDB" id="A0A8B8FV76"/>
<evidence type="ECO:0000256" key="1">
    <source>
        <dbReference type="PROSITE-ProRule" id="PRU00042"/>
    </source>
</evidence>
<dbReference type="Gene3D" id="3.30.160.60">
    <property type="entry name" value="Classic Zinc Finger"/>
    <property type="match status" value="1"/>
</dbReference>
<dbReference type="InterPro" id="IPR013087">
    <property type="entry name" value="Znf_C2H2_type"/>
</dbReference>
<keyword evidence="3" id="KW-1185">Reference proteome</keyword>
<dbReference type="InterPro" id="IPR036236">
    <property type="entry name" value="Znf_C2H2_sf"/>
</dbReference>
<name>A0A8B8FV76_9HEMI</name>
<dbReference type="PROSITE" id="PS00028">
    <property type="entry name" value="ZINC_FINGER_C2H2_1"/>
    <property type="match status" value="3"/>
</dbReference>
<accession>A0A8B8FV76</accession>
<dbReference type="Proteomes" id="UP000694846">
    <property type="component" value="Unplaced"/>
</dbReference>
<dbReference type="PROSITE" id="PS50157">
    <property type="entry name" value="ZINC_FINGER_C2H2_2"/>
    <property type="match status" value="2"/>
</dbReference>
<dbReference type="RefSeq" id="XP_025414398.1">
    <property type="nucleotide sequence ID" value="XM_025558613.1"/>
</dbReference>